<dbReference type="RefSeq" id="WP_100365368.1">
    <property type="nucleotide sequence ID" value="NZ_PGFF01000001.1"/>
</dbReference>
<evidence type="ECO:0000313" key="2">
    <source>
        <dbReference type="Proteomes" id="UP000228758"/>
    </source>
</evidence>
<organism evidence="1 2">
    <name type="scientific">Diaminobutyricimonas aerilata</name>
    <dbReference type="NCBI Taxonomy" id="1162967"/>
    <lineage>
        <taxon>Bacteria</taxon>
        <taxon>Bacillati</taxon>
        <taxon>Actinomycetota</taxon>
        <taxon>Actinomycetes</taxon>
        <taxon>Micrococcales</taxon>
        <taxon>Microbacteriaceae</taxon>
        <taxon>Diaminobutyricimonas</taxon>
    </lineage>
</organism>
<accession>A0A2M9CMX6</accession>
<name>A0A2M9CMX6_9MICO</name>
<evidence type="ECO:0000313" key="1">
    <source>
        <dbReference type="EMBL" id="PJJ73259.1"/>
    </source>
</evidence>
<proteinExistence type="predicted"/>
<keyword evidence="2" id="KW-1185">Reference proteome</keyword>
<dbReference type="Proteomes" id="UP000228758">
    <property type="component" value="Unassembled WGS sequence"/>
</dbReference>
<reference evidence="1 2" key="1">
    <citation type="submission" date="2017-11" db="EMBL/GenBank/DDBJ databases">
        <title>Genomic Encyclopedia of Archaeal and Bacterial Type Strains, Phase II (KMG-II): From Individual Species to Whole Genera.</title>
        <authorList>
            <person name="Goeker M."/>
        </authorList>
    </citation>
    <scope>NUCLEOTIDE SEQUENCE [LARGE SCALE GENOMIC DNA]</scope>
    <source>
        <strain evidence="1 2">DSM 27393</strain>
    </source>
</reference>
<comment type="caution">
    <text evidence="1">The sequence shown here is derived from an EMBL/GenBank/DDBJ whole genome shotgun (WGS) entry which is preliminary data.</text>
</comment>
<dbReference type="OrthoDB" id="5195569at2"/>
<sequence length="114" mass="12587">MGDRVWLNMEDLDEVNAGLRAAITEFTDVAQDNDRAEQAAGNPAGRGELQARVGDFESGWDHNREQLTEKLTKTQEHLQAIVDGFRELDAGLQSSMSDAEYTLLNNPGPDNRAV</sequence>
<dbReference type="AlphaFoldDB" id="A0A2M9CMX6"/>
<gene>
    <name evidence="1" type="ORF">CLV46_2845</name>
</gene>
<dbReference type="EMBL" id="PGFF01000001">
    <property type="protein sequence ID" value="PJJ73259.1"/>
    <property type="molecule type" value="Genomic_DNA"/>
</dbReference>
<protein>
    <recommendedName>
        <fullName evidence="3">Excreted virulence factor EspC (Type VII ESX diderm)</fullName>
    </recommendedName>
</protein>
<evidence type="ECO:0008006" key="3">
    <source>
        <dbReference type="Google" id="ProtNLM"/>
    </source>
</evidence>